<evidence type="ECO:0000259" key="1">
    <source>
        <dbReference type="PROSITE" id="PS50053"/>
    </source>
</evidence>
<sequence>MLKINAVNPITPNEIIDLVLRPLSIVGDIKKQIGENIQTNPKFIKIIYQGRILIDELTLDSYGIQDNATVYYTVSKKALEAEEKKEKVKKPEDYETETLMDKIANSQLGKKMMESIDENPELIQNLFNQIPNFDKAIDDNPDIAYAMKDNDFITDMFRQTTAKGNKRVAALQMDNIVNQVELHPEQISLSRLNGMVDRFYEPLADGMFSEPPIKLVIPTEKPETPSVLPISYTGAAASAINNVKNEIQEGMSKINRGILVLRKRNVSVSKKCYETFKSCVIQRQNEPFRNAFPSQLQFLKARGFINEDNDIMALVKANGNIQKAISYLCEIEGSQN</sequence>
<dbReference type="GO" id="GO:0031593">
    <property type="term" value="F:polyubiquitin modification-dependent protein binding"/>
    <property type="evidence" value="ECO:0000318"/>
    <property type="project" value="GO_Central"/>
</dbReference>
<dbReference type="PANTHER" id="PTHR10677">
    <property type="entry name" value="UBIQUILIN"/>
    <property type="match status" value="1"/>
</dbReference>
<dbReference type="InterPro" id="IPR029071">
    <property type="entry name" value="Ubiquitin-like_domsf"/>
</dbReference>
<gene>
    <name evidence="2" type="ORF">TVAG_364220</name>
</gene>
<dbReference type="InterPro" id="IPR015496">
    <property type="entry name" value="Ubiquilin"/>
</dbReference>
<dbReference type="VEuPathDB" id="TrichDB:TVAGG3_0000700"/>
<dbReference type="InterPro" id="IPR000626">
    <property type="entry name" value="Ubiquitin-like_dom"/>
</dbReference>
<protein>
    <submittedName>
        <fullName evidence="2">Ubiquitin family protein</fullName>
    </submittedName>
</protein>
<name>A2E9D4_TRIV3</name>
<dbReference type="KEGG" id="tva:4768682"/>
<dbReference type="Gene3D" id="3.10.20.90">
    <property type="entry name" value="Phosphatidylinositol 3-kinase Catalytic Subunit, Chain A, domain 1"/>
    <property type="match status" value="1"/>
</dbReference>
<evidence type="ECO:0000313" key="2">
    <source>
        <dbReference type="EMBL" id="EAY10698.1"/>
    </source>
</evidence>
<dbReference type="PANTHER" id="PTHR10677:SF3">
    <property type="entry name" value="FI07626P-RELATED"/>
    <property type="match status" value="1"/>
</dbReference>
<dbReference type="FunFam" id="1.10.8.10:FF:000236">
    <property type="entry name" value="Ubiquitin family protein"/>
    <property type="match status" value="1"/>
</dbReference>
<feature type="domain" description="Ubiquitin-like" evidence="1">
    <location>
        <begin position="1"/>
        <end position="79"/>
    </location>
</feature>
<accession>A2E9D4</accession>
<dbReference type="SUPFAM" id="SSF54236">
    <property type="entry name" value="Ubiquitin-like"/>
    <property type="match status" value="1"/>
</dbReference>
<proteinExistence type="predicted"/>
<dbReference type="AlphaFoldDB" id="A2E9D4"/>
<keyword evidence="3" id="KW-1185">Reference proteome</keyword>
<organism evidence="2 3">
    <name type="scientific">Trichomonas vaginalis (strain ATCC PRA-98 / G3)</name>
    <dbReference type="NCBI Taxonomy" id="412133"/>
    <lineage>
        <taxon>Eukaryota</taxon>
        <taxon>Metamonada</taxon>
        <taxon>Parabasalia</taxon>
        <taxon>Trichomonadida</taxon>
        <taxon>Trichomonadidae</taxon>
        <taxon>Trichomonas</taxon>
    </lineage>
</organism>
<dbReference type="Proteomes" id="UP000001542">
    <property type="component" value="Unassembled WGS sequence"/>
</dbReference>
<dbReference type="PROSITE" id="PS50053">
    <property type="entry name" value="UBIQUITIN_2"/>
    <property type="match status" value="1"/>
</dbReference>
<dbReference type="GO" id="GO:0006511">
    <property type="term" value="P:ubiquitin-dependent protein catabolic process"/>
    <property type="evidence" value="ECO:0000318"/>
    <property type="project" value="GO_Central"/>
</dbReference>
<reference evidence="2" key="1">
    <citation type="submission" date="2006-10" db="EMBL/GenBank/DDBJ databases">
        <authorList>
            <person name="Amadeo P."/>
            <person name="Zhao Q."/>
            <person name="Wortman J."/>
            <person name="Fraser-Liggett C."/>
            <person name="Carlton J."/>
        </authorList>
    </citation>
    <scope>NUCLEOTIDE SEQUENCE</scope>
    <source>
        <strain evidence="2">G3</strain>
    </source>
</reference>
<dbReference type="VEuPathDB" id="TrichDB:TVAG_364220"/>
<dbReference type="InParanoid" id="A2E9D4"/>
<dbReference type="OrthoDB" id="267397at2759"/>
<reference evidence="2" key="2">
    <citation type="journal article" date="2007" name="Science">
        <title>Draft genome sequence of the sexually transmitted pathogen Trichomonas vaginalis.</title>
        <authorList>
            <person name="Carlton J.M."/>
            <person name="Hirt R.P."/>
            <person name="Silva J.C."/>
            <person name="Delcher A.L."/>
            <person name="Schatz M."/>
            <person name="Zhao Q."/>
            <person name="Wortman J.R."/>
            <person name="Bidwell S.L."/>
            <person name="Alsmark U.C.M."/>
            <person name="Besteiro S."/>
            <person name="Sicheritz-Ponten T."/>
            <person name="Noel C.J."/>
            <person name="Dacks J.B."/>
            <person name="Foster P.G."/>
            <person name="Simillion C."/>
            <person name="Van de Peer Y."/>
            <person name="Miranda-Saavedra D."/>
            <person name="Barton G.J."/>
            <person name="Westrop G.D."/>
            <person name="Mueller S."/>
            <person name="Dessi D."/>
            <person name="Fiori P.L."/>
            <person name="Ren Q."/>
            <person name="Paulsen I."/>
            <person name="Zhang H."/>
            <person name="Bastida-Corcuera F.D."/>
            <person name="Simoes-Barbosa A."/>
            <person name="Brown M.T."/>
            <person name="Hayes R.D."/>
            <person name="Mukherjee M."/>
            <person name="Okumura C.Y."/>
            <person name="Schneider R."/>
            <person name="Smith A.J."/>
            <person name="Vanacova S."/>
            <person name="Villalvazo M."/>
            <person name="Haas B.J."/>
            <person name="Pertea M."/>
            <person name="Feldblyum T.V."/>
            <person name="Utterback T.R."/>
            <person name="Shu C.L."/>
            <person name="Osoegawa K."/>
            <person name="de Jong P.J."/>
            <person name="Hrdy I."/>
            <person name="Horvathova L."/>
            <person name="Zubacova Z."/>
            <person name="Dolezal P."/>
            <person name="Malik S.B."/>
            <person name="Logsdon J.M. Jr."/>
            <person name="Henze K."/>
            <person name="Gupta A."/>
            <person name="Wang C.C."/>
            <person name="Dunne R.L."/>
            <person name="Upcroft J.A."/>
            <person name="Upcroft P."/>
            <person name="White O."/>
            <person name="Salzberg S.L."/>
            <person name="Tang P."/>
            <person name="Chiu C.-H."/>
            <person name="Lee Y.-S."/>
            <person name="Embley T.M."/>
            <person name="Coombs G.H."/>
            <person name="Mottram J.C."/>
            <person name="Tachezy J."/>
            <person name="Fraser-Liggett C.M."/>
            <person name="Johnson P.J."/>
        </authorList>
    </citation>
    <scope>NUCLEOTIDE SEQUENCE [LARGE SCALE GENOMIC DNA]</scope>
    <source>
        <strain evidence="2">G3</strain>
    </source>
</reference>
<dbReference type="GO" id="GO:0005829">
    <property type="term" value="C:cytosol"/>
    <property type="evidence" value="ECO:0000318"/>
    <property type="project" value="GO_Central"/>
</dbReference>
<dbReference type="SUPFAM" id="SSF46934">
    <property type="entry name" value="UBA-like"/>
    <property type="match status" value="1"/>
</dbReference>
<dbReference type="Gene3D" id="1.10.8.10">
    <property type="entry name" value="DNA helicase RuvA subunit, C-terminal domain"/>
    <property type="match status" value="1"/>
</dbReference>
<dbReference type="OMA" id="AISYLCE"/>
<dbReference type="CDD" id="cd17039">
    <property type="entry name" value="Ubl_ubiquitin_like"/>
    <property type="match status" value="1"/>
</dbReference>
<evidence type="ECO:0000313" key="3">
    <source>
        <dbReference type="Proteomes" id="UP000001542"/>
    </source>
</evidence>
<dbReference type="Pfam" id="PF00240">
    <property type="entry name" value="ubiquitin"/>
    <property type="match status" value="1"/>
</dbReference>
<dbReference type="RefSeq" id="XP_001322921.1">
    <property type="nucleotide sequence ID" value="XM_001322886.1"/>
</dbReference>
<dbReference type="EMBL" id="DS113333">
    <property type="protein sequence ID" value="EAY10698.1"/>
    <property type="molecule type" value="Genomic_DNA"/>
</dbReference>
<dbReference type="InterPro" id="IPR009060">
    <property type="entry name" value="UBA-like_sf"/>
</dbReference>